<keyword evidence="1" id="KW-0472">Membrane</keyword>
<proteinExistence type="predicted"/>
<name>A0A4Q0MJX7_9HYPH</name>
<dbReference type="Proteomes" id="UP000289708">
    <property type="component" value="Unassembled WGS sequence"/>
</dbReference>
<sequence>MTDERRLGIRDVQRRAVYDFNVQHAALARRAQSEAGRWLLTALLLVHLAGLLLLAGAQGPEALMRTSAQWTFVLGAGFALLAGLMAWINWTATAIVHTEWADVRLLDPDGPDEIDGPRLKKAAANASYLLAIVFSLLSLLALPLAALLLLG</sequence>
<evidence type="ECO:0000256" key="1">
    <source>
        <dbReference type="SAM" id="Phobius"/>
    </source>
</evidence>
<dbReference type="AlphaFoldDB" id="A0A4Q0MJX7"/>
<gene>
    <name evidence="2" type="ORF">EK403_07905</name>
</gene>
<dbReference type="RefSeq" id="WP_128776962.1">
    <property type="nucleotide sequence ID" value="NZ_RYFI01000006.1"/>
</dbReference>
<reference evidence="2 3" key="1">
    <citation type="submission" date="2018-12" db="EMBL/GenBank/DDBJ databases">
        <title>bacterium Hansschlegelia zhihuaiae S113.</title>
        <authorList>
            <person name="He J."/>
        </authorList>
    </citation>
    <scope>NUCLEOTIDE SEQUENCE [LARGE SCALE GENOMIC DNA]</scope>
    <source>
        <strain evidence="2 3">S 113</strain>
    </source>
</reference>
<comment type="caution">
    <text evidence="2">The sequence shown here is derived from an EMBL/GenBank/DDBJ whole genome shotgun (WGS) entry which is preliminary data.</text>
</comment>
<dbReference type="EMBL" id="RYFI01000006">
    <property type="protein sequence ID" value="RXF73890.1"/>
    <property type="molecule type" value="Genomic_DNA"/>
</dbReference>
<protein>
    <submittedName>
        <fullName evidence="2">Uncharacterized protein</fullName>
    </submittedName>
</protein>
<keyword evidence="3" id="KW-1185">Reference proteome</keyword>
<feature type="transmembrane region" description="Helical" evidence="1">
    <location>
        <begin position="69"/>
        <end position="88"/>
    </location>
</feature>
<feature type="transmembrane region" description="Helical" evidence="1">
    <location>
        <begin position="38"/>
        <end position="57"/>
    </location>
</feature>
<keyword evidence="1" id="KW-0812">Transmembrane</keyword>
<organism evidence="2 3">
    <name type="scientific">Hansschlegelia zhihuaiae</name>
    <dbReference type="NCBI Taxonomy" id="405005"/>
    <lineage>
        <taxon>Bacteria</taxon>
        <taxon>Pseudomonadati</taxon>
        <taxon>Pseudomonadota</taxon>
        <taxon>Alphaproteobacteria</taxon>
        <taxon>Hyphomicrobiales</taxon>
        <taxon>Methylopilaceae</taxon>
        <taxon>Hansschlegelia</taxon>
    </lineage>
</organism>
<accession>A0A4Q0MJX7</accession>
<evidence type="ECO:0000313" key="2">
    <source>
        <dbReference type="EMBL" id="RXF73890.1"/>
    </source>
</evidence>
<keyword evidence="1" id="KW-1133">Transmembrane helix</keyword>
<feature type="transmembrane region" description="Helical" evidence="1">
    <location>
        <begin position="128"/>
        <end position="150"/>
    </location>
</feature>
<evidence type="ECO:0000313" key="3">
    <source>
        <dbReference type="Proteomes" id="UP000289708"/>
    </source>
</evidence>